<protein>
    <submittedName>
        <fullName evidence="1">Uncharacterized protein</fullName>
    </submittedName>
</protein>
<proteinExistence type="predicted"/>
<reference evidence="1" key="1">
    <citation type="submission" date="2019-01" db="EMBL/GenBank/DDBJ databases">
        <title>Whole genome sequencing and annotation enables comparative genome analysis that reveals unique features of the Chlamydia suis R19 Genome.</title>
        <authorList>
            <person name="Dimond Z.E."/>
        </authorList>
    </citation>
    <scope>NUCLEOTIDE SEQUENCE [LARGE SCALE GENOMIC DNA]</scope>
    <source>
        <strain evidence="1">R19</strain>
    </source>
</reference>
<dbReference type="Proteomes" id="UP000512184">
    <property type="component" value="Chromosome"/>
</dbReference>
<dbReference type="EMBL" id="CP035278">
    <property type="protein sequence ID" value="QHP82886.1"/>
    <property type="molecule type" value="Genomic_DNA"/>
</dbReference>
<keyword evidence="2" id="KW-1185">Reference proteome</keyword>
<sequence>MPLLKNDSKTTAKIELLLFFSLYRTLLGYEIPITINKKRLLTSRHATRHFGAFRTTRLCILPKEQKKLARRIATQKIRLLYKTLMHDPVS</sequence>
<organism evidence="1 2">
    <name type="scientific">Chlamydia suis</name>
    <dbReference type="NCBI Taxonomy" id="83559"/>
    <lineage>
        <taxon>Bacteria</taxon>
        <taxon>Pseudomonadati</taxon>
        <taxon>Chlamydiota</taxon>
        <taxon>Chlamydiia</taxon>
        <taxon>Chlamydiales</taxon>
        <taxon>Chlamydiaceae</taxon>
        <taxon>Chlamydia/Chlamydophila group</taxon>
        <taxon>Chlamydia</taxon>
    </lineage>
</organism>
<gene>
    <name evidence="1" type="primary">hypothetical protein</name>
    <name evidence="1" type="ORF">Chls_011</name>
</gene>
<name>A0ABX6IRZ4_9CHLA</name>
<accession>A0ABX6IRZ4</accession>
<evidence type="ECO:0000313" key="1">
    <source>
        <dbReference type="EMBL" id="QHP82886.1"/>
    </source>
</evidence>
<evidence type="ECO:0000313" key="2">
    <source>
        <dbReference type="Proteomes" id="UP000512184"/>
    </source>
</evidence>